<dbReference type="Proteomes" id="UP000655225">
    <property type="component" value="Unassembled WGS sequence"/>
</dbReference>
<sequence length="218" mass="25242">MALQLSCCTMALSLLNPQLRLNPSFPHRRPLILSHHNKPHFATNTKLRFRFPTVYPENRNSKFFLPKSASVNGFSVQNIPVERERDTGENDVEFPERFRRWVAFIRSFMPGGSWWRFSDDVEVVFTAKPVTVFRALRRMWDLVAKDRWVIFGAFTALIFAALSEISIPHFLAASIFSAQSGETMVFHRNVQLLVLLCITSGICRSKSCMVKIPFYYEF</sequence>
<keyword evidence="3 4" id="KW-0472">Membrane</keyword>
<feature type="transmembrane region" description="Helical" evidence="4">
    <location>
        <begin position="148"/>
        <end position="173"/>
    </location>
</feature>
<keyword evidence="6" id="KW-1185">Reference proteome</keyword>
<dbReference type="GO" id="GO:0005524">
    <property type="term" value="F:ATP binding"/>
    <property type="evidence" value="ECO:0007669"/>
    <property type="project" value="InterPro"/>
</dbReference>
<evidence type="ECO:0000256" key="1">
    <source>
        <dbReference type="ARBA" id="ARBA00022692"/>
    </source>
</evidence>
<evidence type="ECO:0000313" key="5">
    <source>
        <dbReference type="EMBL" id="KAF8408302.1"/>
    </source>
</evidence>
<organism evidence="5 6">
    <name type="scientific">Tetracentron sinense</name>
    <name type="common">Spur-leaf</name>
    <dbReference type="NCBI Taxonomy" id="13715"/>
    <lineage>
        <taxon>Eukaryota</taxon>
        <taxon>Viridiplantae</taxon>
        <taxon>Streptophyta</taxon>
        <taxon>Embryophyta</taxon>
        <taxon>Tracheophyta</taxon>
        <taxon>Spermatophyta</taxon>
        <taxon>Magnoliopsida</taxon>
        <taxon>Trochodendrales</taxon>
        <taxon>Trochodendraceae</taxon>
        <taxon>Tetracentron</taxon>
    </lineage>
</organism>
<dbReference type="EMBL" id="JABCRI010000004">
    <property type="protein sequence ID" value="KAF8408302.1"/>
    <property type="molecule type" value="Genomic_DNA"/>
</dbReference>
<reference evidence="5 6" key="1">
    <citation type="submission" date="2020-04" db="EMBL/GenBank/DDBJ databases">
        <title>Plant Genome Project.</title>
        <authorList>
            <person name="Zhang R.-G."/>
        </authorList>
    </citation>
    <scope>NUCLEOTIDE SEQUENCE [LARGE SCALE GENOMIC DNA]</scope>
    <source>
        <strain evidence="5">YNK0</strain>
        <tissue evidence="5">Leaf</tissue>
    </source>
</reference>
<dbReference type="InterPro" id="IPR036640">
    <property type="entry name" value="ABC1_TM_sf"/>
</dbReference>
<keyword evidence="2 4" id="KW-1133">Transmembrane helix</keyword>
<evidence type="ECO:0000256" key="3">
    <source>
        <dbReference type="ARBA" id="ARBA00023136"/>
    </source>
</evidence>
<protein>
    <submittedName>
        <fullName evidence="5">Uncharacterized protein</fullName>
    </submittedName>
</protein>
<evidence type="ECO:0000313" key="6">
    <source>
        <dbReference type="Proteomes" id="UP000655225"/>
    </source>
</evidence>
<dbReference type="GO" id="GO:0016020">
    <property type="term" value="C:membrane"/>
    <property type="evidence" value="ECO:0007669"/>
    <property type="project" value="InterPro"/>
</dbReference>
<comment type="caution">
    <text evidence="5">The sequence shown here is derived from an EMBL/GenBank/DDBJ whole genome shotgun (WGS) entry which is preliminary data.</text>
</comment>
<gene>
    <name evidence="5" type="ORF">HHK36_007450</name>
</gene>
<keyword evidence="1 4" id="KW-0812">Transmembrane</keyword>
<feature type="transmembrane region" description="Helical" evidence="4">
    <location>
        <begin position="185"/>
        <end position="203"/>
    </location>
</feature>
<dbReference type="Gene3D" id="1.20.1560.10">
    <property type="entry name" value="ABC transporter type 1, transmembrane domain"/>
    <property type="match status" value="1"/>
</dbReference>
<accession>A0A835DQ44</accession>
<evidence type="ECO:0000256" key="4">
    <source>
        <dbReference type="SAM" id="Phobius"/>
    </source>
</evidence>
<dbReference type="OrthoDB" id="6500128at2759"/>
<name>A0A835DQ44_TETSI</name>
<dbReference type="AlphaFoldDB" id="A0A835DQ44"/>
<proteinExistence type="predicted"/>
<evidence type="ECO:0000256" key="2">
    <source>
        <dbReference type="ARBA" id="ARBA00022989"/>
    </source>
</evidence>